<keyword evidence="2" id="KW-1185">Reference proteome</keyword>
<protein>
    <submittedName>
        <fullName evidence="1">Uncharacterized protein</fullName>
    </submittedName>
</protein>
<evidence type="ECO:0000313" key="1">
    <source>
        <dbReference type="EMBL" id="KAI7748260.1"/>
    </source>
</evidence>
<comment type="caution">
    <text evidence="1">The sequence shown here is derived from an EMBL/GenBank/DDBJ whole genome shotgun (WGS) entry which is preliminary data.</text>
</comment>
<dbReference type="Proteomes" id="UP001206925">
    <property type="component" value="Unassembled WGS sequence"/>
</dbReference>
<proteinExistence type="predicted"/>
<dbReference type="EMBL" id="JAMZMK010006571">
    <property type="protein sequence ID" value="KAI7748260.1"/>
    <property type="molecule type" value="Genomic_DNA"/>
</dbReference>
<organism evidence="1 2">
    <name type="scientific">Ambrosia artemisiifolia</name>
    <name type="common">Common ragweed</name>
    <dbReference type="NCBI Taxonomy" id="4212"/>
    <lineage>
        <taxon>Eukaryota</taxon>
        <taxon>Viridiplantae</taxon>
        <taxon>Streptophyta</taxon>
        <taxon>Embryophyta</taxon>
        <taxon>Tracheophyta</taxon>
        <taxon>Spermatophyta</taxon>
        <taxon>Magnoliopsida</taxon>
        <taxon>eudicotyledons</taxon>
        <taxon>Gunneridae</taxon>
        <taxon>Pentapetalae</taxon>
        <taxon>asterids</taxon>
        <taxon>campanulids</taxon>
        <taxon>Asterales</taxon>
        <taxon>Asteraceae</taxon>
        <taxon>Asteroideae</taxon>
        <taxon>Heliantheae alliance</taxon>
        <taxon>Heliantheae</taxon>
        <taxon>Ambrosia</taxon>
    </lineage>
</organism>
<gene>
    <name evidence="1" type="ORF">M8C21_000374</name>
</gene>
<accession>A0AAD5CVT1</accession>
<reference evidence="1" key="1">
    <citation type="submission" date="2022-06" db="EMBL/GenBank/DDBJ databases">
        <title>Uncovering the hologenomic basis of an extraordinary plant invasion.</title>
        <authorList>
            <person name="Bieker V.C."/>
            <person name="Martin M.D."/>
            <person name="Gilbert T."/>
            <person name="Hodgins K."/>
            <person name="Battlay P."/>
            <person name="Petersen B."/>
            <person name="Wilson J."/>
        </authorList>
    </citation>
    <scope>NUCLEOTIDE SEQUENCE</scope>
    <source>
        <strain evidence="1">AA19_3_7</strain>
        <tissue evidence="1">Leaf</tissue>
    </source>
</reference>
<dbReference type="AlphaFoldDB" id="A0AAD5CVT1"/>
<evidence type="ECO:0000313" key="2">
    <source>
        <dbReference type="Proteomes" id="UP001206925"/>
    </source>
</evidence>
<sequence length="43" mass="5045">MGMECRWLLDLNFSDYVETREIEIGKGLKQGLVVKRSNLKQMD</sequence>
<name>A0AAD5CVT1_AMBAR</name>